<keyword evidence="13" id="KW-1185">Reference proteome</keyword>
<accession>W6ZUX3</accession>
<evidence type="ECO:0000256" key="7">
    <source>
        <dbReference type="ARBA" id="ARBA00047899"/>
    </source>
</evidence>
<dbReference type="PROSITE" id="PS00107">
    <property type="entry name" value="PROTEIN_KINASE_ATP"/>
    <property type="match status" value="1"/>
</dbReference>
<keyword evidence="2" id="KW-0723">Serine/threonine-protein kinase</keyword>
<dbReference type="GO" id="GO:0050684">
    <property type="term" value="P:regulation of mRNA processing"/>
    <property type="evidence" value="ECO:0007669"/>
    <property type="project" value="TreeGrafter"/>
</dbReference>
<evidence type="ECO:0000256" key="3">
    <source>
        <dbReference type="ARBA" id="ARBA00022679"/>
    </source>
</evidence>
<dbReference type="FunFam" id="1.10.510.10:FF:000797">
    <property type="entry name" value="CMGC/SRPK protein kinase"/>
    <property type="match status" value="1"/>
</dbReference>
<dbReference type="GO" id="GO:0000245">
    <property type="term" value="P:spliceosomal complex assembly"/>
    <property type="evidence" value="ECO:0007669"/>
    <property type="project" value="TreeGrafter"/>
</dbReference>
<feature type="region of interest" description="Disordered" evidence="10">
    <location>
        <begin position="906"/>
        <end position="925"/>
    </location>
</feature>
<feature type="compositionally biased region" description="Acidic residues" evidence="10">
    <location>
        <begin position="946"/>
        <end position="995"/>
    </location>
</feature>
<evidence type="ECO:0000313" key="12">
    <source>
        <dbReference type="EMBL" id="EUD64547.1"/>
    </source>
</evidence>
<feature type="compositionally biased region" description="Low complexity" evidence="10">
    <location>
        <begin position="1"/>
        <end position="21"/>
    </location>
</feature>
<feature type="region of interest" description="Disordered" evidence="10">
    <location>
        <begin position="305"/>
        <end position="340"/>
    </location>
</feature>
<dbReference type="InterPro" id="IPR008271">
    <property type="entry name" value="Ser/Thr_kinase_AS"/>
</dbReference>
<feature type="region of interest" description="Disordered" evidence="10">
    <location>
        <begin position="348"/>
        <end position="367"/>
    </location>
</feature>
<keyword evidence="5 12" id="KW-0418">Kinase</keyword>
<dbReference type="Gene3D" id="3.30.200.20">
    <property type="entry name" value="Phosphorylase Kinase, domain 1"/>
    <property type="match status" value="1"/>
</dbReference>
<evidence type="ECO:0000256" key="2">
    <source>
        <dbReference type="ARBA" id="ARBA00022527"/>
    </source>
</evidence>
<dbReference type="PROSITE" id="PS50011">
    <property type="entry name" value="PROTEIN_KINASE_DOM"/>
    <property type="match status" value="1"/>
</dbReference>
<dbReference type="RefSeq" id="XP_008818858.1">
    <property type="nucleotide sequence ID" value="XM_008820636.1"/>
</dbReference>
<keyword evidence="6 9" id="KW-0067">ATP-binding</keyword>
<dbReference type="GO" id="GO:0005524">
    <property type="term" value="F:ATP binding"/>
    <property type="evidence" value="ECO:0007669"/>
    <property type="project" value="UniProtKB-UniRule"/>
</dbReference>
<dbReference type="SUPFAM" id="SSF56112">
    <property type="entry name" value="Protein kinase-like (PK-like)"/>
    <property type="match status" value="1"/>
</dbReference>
<dbReference type="EMBL" id="KI965495">
    <property type="protein sequence ID" value="EUD64547.1"/>
    <property type="molecule type" value="Genomic_DNA"/>
</dbReference>
<protein>
    <recommendedName>
        <fullName evidence="1">non-specific serine/threonine protein kinase</fullName>
        <ecNumber evidence="1">2.7.11.1</ecNumber>
    </recommendedName>
</protein>
<evidence type="ECO:0000256" key="9">
    <source>
        <dbReference type="PROSITE-ProRule" id="PRU10141"/>
    </source>
</evidence>
<feature type="region of interest" description="Disordered" evidence="10">
    <location>
        <begin position="1274"/>
        <end position="1293"/>
    </location>
</feature>
<name>W6ZUX3_9APIC</name>
<dbReference type="Pfam" id="PF00069">
    <property type="entry name" value="Pkinase"/>
    <property type="match status" value="2"/>
</dbReference>
<sequence>MSYSDSGSQSNNSSSQDATSGKLQYTESDDEGSDEYCKGGYHPVKINEVYNNRYRIEGKLGWGHFSTVWVATDLKSKPLKFVAIKIQKGSESFAESAKCEINYLKTVKANSFDSSWVELKEHQRERLFHYNMTKGVVSFIDSFEHKGPNGIHVCMVFEFMGPNLLSLIKHYDYKGIPLNLVRKIATHVLIGLQYLHDVCKIIHSDIKPENVLVSPLSNIPRPRDYSKVDDQQNELVKKGENEVANQGPGGHSEGTDNNDDGEEDQSSCLSEVKDKHEWDNVDFNKLTKQEKRKLRKKKKKFLKKERLKVEAQKKEKQAVDQVTVGNLHQNGNRDKQGDAQTQVATLTGASGTSEDNSHFKKEDNEHSNSAFQINAEHVSKDEELNRGNHNNVDSNTIVNPNFPISGMKSNSSIKATASGEVLTRNSRCTPRDNDKNGEQNNVRKQLALDRKNNKDCCSSNPQMSDANDPAWTADVNVGDDRKDNAPNVGRPKLNKKKTTNVPPYVRHRLRPSNSDPSLLTSYKNIHALQESLMRRPYHYNNYFLYNPEKYGDDKCSLFFHRLPSDYLRKNPLEDSDRDKDFEDERDSQHDENHQEKQTQKSDGSDGGKSVAFLAKDFNRIPIYCEMFSQLMHPEAMKIHDKYKEKKKGKYGKACKDDTQENNRSGHKVVYIKTQEGDYRIRPYDPTVYYHEKSCYKICDLGNSLWVDESRYAEIQTRQYRSPEVILKSGFNETADIWSFACMIFELVTGDFLFNPQKSDRYDKNEEHLSFMIEVLGNIPKYMIDTGFNSHKYFNKNTYKLRNIKNIKRYGLYRIFKYKYNIPEKEINPLCSFLLPMLALDPQKRPSAYTMLQHPWLNMVGLEEEEMHVKDRSYSFNSIRFRDNANHEGHEYSKANYHNENYSGANQHTERTINSSSKHNSAQDNLKSQHNDALMGQFDEELCKSEAEEDEEEEHQYNEEDEDAEDDEEGEDEEEWEDEDEEDEEDEDEQEGDDEEGHYNSEPEYGSTYKNNQTHNGMEREATKLKYANLYQGRNSLQGKSKSKKINPGNIPDSSTNTERYILHNENIPHITYNNANSKNFMKNAPQYQMLEMKNYDKMCSHGFNDEVVNSEENGDYHQYCEHPGKYKYDEREEVEQDQMEDEEDEDNQNQEQEQDDLTNEEKYEREGEHREAVYHPQNQKPNKSRNNHDRSVDNSNYENYSDEHNFCQESQVYYEEGKDFSSLFTGKKQSGKMEIEEQTRRKEVLIPVKPRNFLKVAIPNEKAKLRHQLATSSIPSFDENERSKSTQIEENSTSSKILSSVVMNYNSTGQDEGKFAMTDQDEKQLLRRDAPVHGRNNEIQVLSHSQEEDGGNEINCKVINKKPFCAFS</sequence>
<feature type="compositionally biased region" description="Polar residues" evidence="10">
    <location>
        <begin position="455"/>
        <end position="465"/>
    </location>
</feature>
<feature type="domain" description="Protein kinase" evidence="11">
    <location>
        <begin position="54"/>
        <end position="856"/>
    </location>
</feature>
<evidence type="ECO:0000256" key="5">
    <source>
        <dbReference type="ARBA" id="ARBA00022777"/>
    </source>
</evidence>
<evidence type="ECO:0000256" key="6">
    <source>
        <dbReference type="ARBA" id="ARBA00022840"/>
    </source>
</evidence>
<dbReference type="EC" id="2.7.11.1" evidence="1"/>
<feature type="region of interest" description="Disordered" evidence="10">
    <location>
        <begin position="403"/>
        <end position="517"/>
    </location>
</feature>
<evidence type="ECO:0000256" key="1">
    <source>
        <dbReference type="ARBA" id="ARBA00012513"/>
    </source>
</evidence>
<dbReference type="VEuPathDB" id="PlasmoDB:C922_05063"/>
<feature type="binding site" evidence="9">
    <location>
        <position position="85"/>
    </location>
    <ligand>
        <name>ATP</name>
        <dbReference type="ChEBI" id="CHEBI:30616"/>
    </ligand>
</feature>
<feature type="region of interest" description="Disordered" evidence="10">
    <location>
        <begin position="1034"/>
        <end position="1055"/>
    </location>
</feature>
<feature type="compositionally biased region" description="Acidic residues" evidence="10">
    <location>
        <begin position="1131"/>
        <end position="1158"/>
    </location>
</feature>
<comment type="catalytic activity">
    <reaction evidence="7">
        <text>L-threonyl-[protein] + ATP = O-phospho-L-threonyl-[protein] + ADP + H(+)</text>
        <dbReference type="Rhea" id="RHEA:46608"/>
        <dbReference type="Rhea" id="RHEA-COMP:11060"/>
        <dbReference type="Rhea" id="RHEA-COMP:11605"/>
        <dbReference type="ChEBI" id="CHEBI:15378"/>
        <dbReference type="ChEBI" id="CHEBI:30013"/>
        <dbReference type="ChEBI" id="CHEBI:30616"/>
        <dbReference type="ChEBI" id="CHEBI:61977"/>
        <dbReference type="ChEBI" id="CHEBI:456216"/>
        <dbReference type="EC" id="2.7.11.1"/>
    </reaction>
</comment>
<proteinExistence type="predicted"/>
<feature type="compositionally biased region" description="Basic and acidic residues" evidence="10">
    <location>
        <begin position="1120"/>
        <end position="1130"/>
    </location>
</feature>
<evidence type="ECO:0000313" key="13">
    <source>
        <dbReference type="Proteomes" id="UP000030640"/>
    </source>
</evidence>
<feature type="region of interest" description="Disordered" evidence="10">
    <location>
        <begin position="1"/>
        <end position="36"/>
    </location>
</feature>
<evidence type="ECO:0000256" key="10">
    <source>
        <dbReference type="SAM" id="MobiDB-lite"/>
    </source>
</evidence>
<dbReference type="InterPro" id="IPR000719">
    <property type="entry name" value="Prot_kinase_dom"/>
</dbReference>
<dbReference type="Gene3D" id="1.10.510.10">
    <property type="entry name" value="Transferase(Phosphotransferase) domain 1"/>
    <property type="match status" value="2"/>
</dbReference>
<evidence type="ECO:0000256" key="8">
    <source>
        <dbReference type="ARBA" id="ARBA00048679"/>
    </source>
</evidence>
<dbReference type="PANTHER" id="PTHR47634:SF9">
    <property type="entry name" value="PROTEIN KINASE DOMAIN-CONTAINING PROTEIN-RELATED"/>
    <property type="match status" value="1"/>
</dbReference>
<feature type="compositionally biased region" description="Basic and acidic residues" evidence="10">
    <location>
        <begin position="1159"/>
        <end position="1173"/>
    </location>
</feature>
<keyword evidence="3" id="KW-0808">Transferase</keyword>
<dbReference type="InterPro" id="IPR011009">
    <property type="entry name" value="Kinase-like_dom_sf"/>
</dbReference>
<feature type="region of interest" description="Disordered" evidence="10">
    <location>
        <begin position="1120"/>
        <end position="1203"/>
    </location>
</feature>
<dbReference type="SMART" id="SM00220">
    <property type="entry name" value="S_TKc"/>
    <property type="match status" value="1"/>
</dbReference>
<dbReference type="GO" id="GO:0004674">
    <property type="term" value="F:protein serine/threonine kinase activity"/>
    <property type="evidence" value="ECO:0007669"/>
    <property type="project" value="UniProtKB-KW"/>
</dbReference>
<feature type="compositionally biased region" description="Basic and acidic residues" evidence="10">
    <location>
        <begin position="568"/>
        <end position="605"/>
    </location>
</feature>
<organism evidence="12 13">
    <name type="scientific">Plasmodium inui San Antonio 1</name>
    <dbReference type="NCBI Taxonomy" id="1237626"/>
    <lineage>
        <taxon>Eukaryota</taxon>
        <taxon>Sar</taxon>
        <taxon>Alveolata</taxon>
        <taxon>Apicomplexa</taxon>
        <taxon>Aconoidasida</taxon>
        <taxon>Haemosporida</taxon>
        <taxon>Plasmodiidae</taxon>
        <taxon>Plasmodium</taxon>
        <taxon>Plasmodium (Plasmodium)</taxon>
    </lineage>
</organism>
<dbReference type="PANTHER" id="PTHR47634">
    <property type="entry name" value="PROTEIN KINASE DOMAIN-CONTAINING PROTEIN-RELATED"/>
    <property type="match status" value="1"/>
</dbReference>
<dbReference type="InterPro" id="IPR017441">
    <property type="entry name" value="Protein_kinase_ATP_BS"/>
</dbReference>
<comment type="catalytic activity">
    <reaction evidence="8">
        <text>L-seryl-[protein] + ATP = O-phospho-L-seryl-[protein] + ADP + H(+)</text>
        <dbReference type="Rhea" id="RHEA:17989"/>
        <dbReference type="Rhea" id="RHEA-COMP:9863"/>
        <dbReference type="Rhea" id="RHEA-COMP:11604"/>
        <dbReference type="ChEBI" id="CHEBI:15378"/>
        <dbReference type="ChEBI" id="CHEBI:29999"/>
        <dbReference type="ChEBI" id="CHEBI:30616"/>
        <dbReference type="ChEBI" id="CHEBI:83421"/>
        <dbReference type="ChEBI" id="CHEBI:456216"/>
        <dbReference type="EC" id="2.7.11.1"/>
    </reaction>
</comment>
<dbReference type="Proteomes" id="UP000030640">
    <property type="component" value="Unassembled WGS sequence"/>
</dbReference>
<reference evidence="12 13" key="1">
    <citation type="submission" date="2013-02" db="EMBL/GenBank/DDBJ databases">
        <title>The Genome Sequence of Plasmodium inui San Antonio 1.</title>
        <authorList>
            <consortium name="The Broad Institute Genome Sequencing Platform"/>
            <consortium name="The Broad Institute Genome Sequencing Center for Infectious Disease"/>
            <person name="Neafsey D."/>
            <person name="Cheeseman I."/>
            <person name="Volkman S."/>
            <person name="Adams J."/>
            <person name="Walker B."/>
            <person name="Young S.K."/>
            <person name="Zeng Q."/>
            <person name="Gargeya S."/>
            <person name="Fitzgerald M."/>
            <person name="Haas B."/>
            <person name="Abouelleil A."/>
            <person name="Alvarado L."/>
            <person name="Arachchi H.M."/>
            <person name="Berlin A.M."/>
            <person name="Chapman S.B."/>
            <person name="Dewar J."/>
            <person name="Goldberg J."/>
            <person name="Griggs A."/>
            <person name="Gujja S."/>
            <person name="Hansen M."/>
            <person name="Howarth C."/>
            <person name="Imamovic A."/>
            <person name="Larimer J."/>
            <person name="McCowan C."/>
            <person name="Murphy C."/>
            <person name="Neiman D."/>
            <person name="Pearson M."/>
            <person name="Priest M."/>
            <person name="Roberts A."/>
            <person name="Saif S."/>
            <person name="Shea T."/>
            <person name="Sisk P."/>
            <person name="Sykes S."/>
            <person name="Wortman J."/>
            <person name="Nusbaum C."/>
            <person name="Birren B."/>
        </authorList>
    </citation>
    <scope>NUCLEOTIDE SEQUENCE [LARGE SCALE GENOMIC DNA]</scope>
    <source>
        <strain evidence="12 13">San Antonio 1</strain>
    </source>
</reference>
<evidence type="ECO:0000259" key="11">
    <source>
        <dbReference type="PROSITE" id="PS50011"/>
    </source>
</evidence>
<feature type="compositionally biased region" description="Basic and acidic residues" evidence="10">
    <location>
        <begin position="307"/>
        <end position="318"/>
    </location>
</feature>
<gene>
    <name evidence="12" type="ORF">C922_05063</name>
</gene>
<dbReference type="PROSITE" id="PS00108">
    <property type="entry name" value="PROTEIN_KINASE_ST"/>
    <property type="match status" value="1"/>
</dbReference>
<dbReference type="OrthoDB" id="2649at2759"/>
<feature type="region of interest" description="Disordered" evidence="10">
    <location>
        <begin position="568"/>
        <end position="607"/>
    </location>
</feature>
<feature type="region of interest" description="Disordered" evidence="10">
    <location>
        <begin position="240"/>
        <end position="273"/>
    </location>
</feature>
<evidence type="ECO:0000256" key="4">
    <source>
        <dbReference type="ARBA" id="ARBA00022741"/>
    </source>
</evidence>
<dbReference type="GeneID" id="20040337"/>
<feature type="compositionally biased region" description="Acidic residues" evidence="10">
    <location>
        <begin position="256"/>
        <end position="265"/>
    </location>
</feature>
<dbReference type="InterPro" id="IPR051334">
    <property type="entry name" value="SRPK"/>
</dbReference>
<feature type="region of interest" description="Disordered" evidence="10">
    <location>
        <begin position="944"/>
        <end position="1014"/>
    </location>
</feature>
<keyword evidence="4 9" id="KW-0547">Nucleotide-binding</keyword>
<feature type="compositionally biased region" description="Basic and acidic residues" evidence="10">
    <location>
        <begin position="355"/>
        <end position="366"/>
    </location>
</feature>